<gene>
    <name evidence="1" type="ORF">SGFS_067850</name>
</gene>
<evidence type="ECO:0000313" key="2">
    <source>
        <dbReference type="Proteomes" id="UP001321542"/>
    </source>
</evidence>
<proteinExistence type="predicted"/>
<name>A0ABM7FHE9_9ACTN</name>
<dbReference type="Proteomes" id="UP001321542">
    <property type="component" value="Chromosome"/>
</dbReference>
<accession>A0ABM7FHE9</accession>
<sequence length="99" mass="11280">MFYETVIREAMHIEDLRTLLNGRFLAELWSRLGFPPRVQGAWESRLPDLVSAAMQHARAGTGSGRPPGLYRWRSWTSVASSFLLRVYSGQLGGRAEWSR</sequence>
<keyword evidence="2" id="KW-1185">Reference proteome</keyword>
<organism evidence="1 2">
    <name type="scientific">Streptomyces graminofaciens</name>
    <dbReference type="NCBI Taxonomy" id="68212"/>
    <lineage>
        <taxon>Bacteria</taxon>
        <taxon>Bacillati</taxon>
        <taxon>Actinomycetota</taxon>
        <taxon>Actinomycetes</taxon>
        <taxon>Kitasatosporales</taxon>
        <taxon>Streptomycetaceae</taxon>
        <taxon>Streptomyces</taxon>
    </lineage>
</organism>
<evidence type="ECO:0000313" key="1">
    <source>
        <dbReference type="EMBL" id="BBC35491.1"/>
    </source>
</evidence>
<protein>
    <submittedName>
        <fullName evidence="1">Uncharacterized protein</fullName>
    </submittedName>
</protein>
<dbReference type="EMBL" id="AP018448">
    <property type="protein sequence ID" value="BBC35491.1"/>
    <property type="molecule type" value="Genomic_DNA"/>
</dbReference>
<reference evidence="1 2" key="1">
    <citation type="journal article" date="2010" name="ChemBioChem">
        <title>Cloning and characterization of the biosynthetic gene cluster of 16-membered macrolide antibiotic FD-891: involvement of a dual functional cytochrome P450 monooxygenase catalyzing epoxidation and hydroxylation.</title>
        <authorList>
            <person name="Kudo F."/>
            <person name="Motegi A."/>
            <person name="Mizoue K."/>
            <person name="Eguchi T."/>
        </authorList>
    </citation>
    <scope>NUCLEOTIDE SEQUENCE [LARGE SCALE GENOMIC DNA]</scope>
    <source>
        <strain evidence="1 2">A-8890</strain>
    </source>
</reference>
<reference evidence="1 2" key="2">
    <citation type="journal article" date="2023" name="ChemBioChem">
        <title>Acyltransferase Domain Exchange between Two Independent Type I Polyketide Synthases in the Same Producer Strain of Macrolide Antibiotics.</title>
        <authorList>
            <person name="Kudo F."/>
            <person name="Kishikawa K."/>
            <person name="Tsuboi K."/>
            <person name="Kido T."/>
            <person name="Usui T."/>
            <person name="Hashimoto J."/>
            <person name="Shin-Ya K."/>
            <person name="Miyanaga A."/>
            <person name="Eguchi T."/>
        </authorList>
    </citation>
    <scope>NUCLEOTIDE SEQUENCE [LARGE SCALE GENOMIC DNA]</scope>
    <source>
        <strain evidence="1 2">A-8890</strain>
    </source>
</reference>